<protein>
    <submittedName>
        <fullName evidence="5">Serine/threonine protein phosphatase PrpC</fullName>
    </submittedName>
</protein>
<evidence type="ECO:0000256" key="2">
    <source>
        <dbReference type="SAM" id="MobiDB-lite"/>
    </source>
</evidence>
<dbReference type="SMART" id="SM00331">
    <property type="entry name" value="PP2C_SIG"/>
    <property type="match status" value="1"/>
</dbReference>
<dbReference type="InterPro" id="IPR001932">
    <property type="entry name" value="PPM-type_phosphatase-like_dom"/>
</dbReference>
<keyword evidence="3" id="KW-1133">Transmembrane helix</keyword>
<dbReference type="Pfam" id="PF13672">
    <property type="entry name" value="PP2C_2"/>
    <property type="match status" value="1"/>
</dbReference>
<evidence type="ECO:0000256" key="1">
    <source>
        <dbReference type="SAM" id="Coils"/>
    </source>
</evidence>
<proteinExistence type="predicted"/>
<keyword evidence="3" id="KW-0812">Transmembrane</keyword>
<dbReference type="SUPFAM" id="SSF81606">
    <property type="entry name" value="PP2C-like"/>
    <property type="match status" value="1"/>
</dbReference>
<dbReference type="InterPro" id="IPR036457">
    <property type="entry name" value="PPM-type-like_dom_sf"/>
</dbReference>
<evidence type="ECO:0000313" key="6">
    <source>
        <dbReference type="Proteomes" id="UP000254808"/>
    </source>
</evidence>
<feature type="region of interest" description="Disordered" evidence="2">
    <location>
        <begin position="325"/>
        <end position="346"/>
    </location>
</feature>
<dbReference type="GO" id="GO:0004722">
    <property type="term" value="F:protein serine/threonine phosphatase activity"/>
    <property type="evidence" value="ECO:0007669"/>
    <property type="project" value="InterPro"/>
</dbReference>
<name>A0A345UHJ2_9BACT</name>
<dbReference type="Proteomes" id="UP000254808">
    <property type="component" value="Chromosome"/>
</dbReference>
<gene>
    <name evidence="5" type="ORF">CYPRO_0660</name>
</gene>
<feature type="coiled-coil region" evidence="1">
    <location>
        <begin position="70"/>
        <end position="97"/>
    </location>
</feature>
<dbReference type="CDD" id="cd00143">
    <property type="entry name" value="PP2Cc"/>
    <property type="match status" value="1"/>
</dbReference>
<dbReference type="SMART" id="SM00332">
    <property type="entry name" value="PP2Cc"/>
    <property type="match status" value="1"/>
</dbReference>
<sequence>MSKALPIVSVHQEQGRRSYQEDRCLYLYDCIQDVPFALIAVADGMGGHRAGDIAAEIVIASLERYYKELKNNFTRDLRELKANAVEAILEANKEIAKAAQSDNEKAGMGTTLVMAIILGNKAVFFNVGDSRGYLFDEHTLDQITKDHSAIQQAVDKGYDVSSLNIGSNVLVNCLDGSSDTEVDVFPALDGFDISNKGILLCSDGVSGFVEENIILSILNQQSDNYARKIVEESYNNGSDDNITAIVLSRDDNTEDHNPIQYVGEDGNEEILSKGEFRENKANSLYVLLVVALFVASFLLGYIIRDMDIFGSKTDESAVILSNGEDTIEQSETGQSGETDSNGNNTVNKNSGFEVNILFGLPNTVNPEESGNDWFVLKGNVAMVDDSIRYSGFEIISPDSSQKEFDLTQIVPLNHLHEAVKYMRSECSGQFVLNYTVGKGDTVRKIERCTQVSVHEWRDKPADHSNIQVGEEFVILGTMPDNLQSQSEESN</sequence>
<organism evidence="5 6">
    <name type="scientific">Cyclonatronum proteinivorum</name>
    <dbReference type="NCBI Taxonomy" id="1457365"/>
    <lineage>
        <taxon>Bacteria</taxon>
        <taxon>Pseudomonadati</taxon>
        <taxon>Balneolota</taxon>
        <taxon>Balneolia</taxon>
        <taxon>Balneolales</taxon>
        <taxon>Cyclonatronaceae</taxon>
        <taxon>Cyclonatronum</taxon>
    </lineage>
</organism>
<dbReference type="OrthoDB" id="9801841at2"/>
<keyword evidence="1" id="KW-0175">Coiled coil</keyword>
<feature type="transmembrane region" description="Helical" evidence="3">
    <location>
        <begin position="284"/>
        <end position="303"/>
    </location>
</feature>
<evidence type="ECO:0000313" key="5">
    <source>
        <dbReference type="EMBL" id="AXI99943.1"/>
    </source>
</evidence>
<dbReference type="AlphaFoldDB" id="A0A345UHJ2"/>
<dbReference type="KEGG" id="cprv:CYPRO_0660"/>
<feature type="compositionally biased region" description="Polar residues" evidence="2">
    <location>
        <begin position="329"/>
        <end position="346"/>
    </location>
</feature>
<dbReference type="EMBL" id="CP027806">
    <property type="protein sequence ID" value="AXI99943.1"/>
    <property type="molecule type" value="Genomic_DNA"/>
</dbReference>
<dbReference type="RefSeq" id="WP_114983265.1">
    <property type="nucleotide sequence ID" value="NZ_CP027806.1"/>
</dbReference>
<dbReference type="PANTHER" id="PTHR47992">
    <property type="entry name" value="PROTEIN PHOSPHATASE"/>
    <property type="match status" value="1"/>
</dbReference>
<reference evidence="5 6" key="1">
    <citation type="submission" date="2018-03" db="EMBL/GenBank/DDBJ databases">
        <title>Phenotypic and genomic properties of Cyclonatronum proteinivorum gen. nov., sp. nov., a haloalkaliphilic bacteroidete from soda lakes possessing Na+-translocating rhodopsin.</title>
        <authorList>
            <person name="Toshchakov S.V."/>
            <person name="Korzhenkov A."/>
            <person name="Samarov N.I."/>
            <person name="Kublanov I.V."/>
            <person name="Muntyan M.S."/>
            <person name="Sorokin D.Y."/>
        </authorList>
    </citation>
    <scope>NUCLEOTIDE SEQUENCE [LARGE SCALE GENOMIC DNA]</scope>
    <source>
        <strain evidence="5 6">Omega</strain>
    </source>
</reference>
<dbReference type="InterPro" id="IPR015655">
    <property type="entry name" value="PP2C"/>
</dbReference>
<evidence type="ECO:0000259" key="4">
    <source>
        <dbReference type="PROSITE" id="PS51746"/>
    </source>
</evidence>
<accession>A0A345UHJ2</accession>
<keyword evidence="3" id="KW-0472">Membrane</keyword>
<keyword evidence="6" id="KW-1185">Reference proteome</keyword>
<dbReference type="PROSITE" id="PS51746">
    <property type="entry name" value="PPM_2"/>
    <property type="match status" value="1"/>
</dbReference>
<dbReference type="Gene3D" id="3.60.40.10">
    <property type="entry name" value="PPM-type phosphatase domain"/>
    <property type="match status" value="1"/>
</dbReference>
<feature type="domain" description="PPM-type phosphatase" evidence="4">
    <location>
        <begin position="7"/>
        <end position="249"/>
    </location>
</feature>
<evidence type="ECO:0000256" key="3">
    <source>
        <dbReference type="SAM" id="Phobius"/>
    </source>
</evidence>